<dbReference type="PANTHER" id="PTHR28133:SF1">
    <property type="entry name" value="REQUIRED FOR RESPIRATORY GROWTH PROTEIN 7, MITOCHONDRIAL"/>
    <property type="match status" value="1"/>
</dbReference>
<dbReference type="SUPFAM" id="SSF52980">
    <property type="entry name" value="Restriction endonuclease-like"/>
    <property type="match status" value="1"/>
</dbReference>
<evidence type="ECO:0000256" key="3">
    <source>
        <dbReference type="SAM" id="MobiDB-lite"/>
    </source>
</evidence>
<dbReference type="PRINTS" id="PR00929">
    <property type="entry name" value="ATHOOK"/>
</dbReference>
<dbReference type="Proteomes" id="UP000758155">
    <property type="component" value="Unassembled WGS sequence"/>
</dbReference>
<feature type="region of interest" description="Disordered" evidence="3">
    <location>
        <begin position="292"/>
        <end position="402"/>
    </location>
</feature>
<dbReference type="AlphaFoldDB" id="A0A9P4WT43"/>
<dbReference type="InterPro" id="IPR018828">
    <property type="entry name" value="RRG7"/>
</dbReference>
<name>A0A9P4WT43_9PLEO</name>
<dbReference type="PANTHER" id="PTHR28133">
    <property type="entry name" value="REQUIRED FOR RESPIRATORY GROWTH PROTEIN 7, MITOCHONDRIAL"/>
    <property type="match status" value="1"/>
</dbReference>
<dbReference type="InterPro" id="IPR017956">
    <property type="entry name" value="AT_hook_DNA-bd_motif"/>
</dbReference>
<organism evidence="4 5">
    <name type="scientific">Didymella heteroderae</name>
    <dbReference type="NCBI Taxonomy" id="1769908"/>
    <lineage>
        <taxon>Eukaryota</taxon>
        <taxon>Fungi</taxon>
        <taxon>Dikarya</taxon>
        <taxon>Ascomycota</taxon>
        <taxon>Pezizomycotina</taxon>
        <taxon>Dothideomycetes</taxon>
        <taxon>Pleosporomycetidae</taxon>
        <taxon>Pleosporales</taxon>
        <taxon>Pleosporineae</taxon>
        <taxon>Didymellaceae</taxon>
        <taxon>Didymella</taxon>
    </lineage>
</organism>
<dbReference type="SMART" id="SM00384">
    <property type="entry name" value="AT_hook"/>
    <property type="match status" value="3"/>
</dbReference>
<dbReference type="GO" id="GO:0005739">
    <property type="term" value="C:mitochondrion"/>
    <property type="evidence" value="ECO:0007669"/>
    <property type="project" value="UniProtKB-SubCell"/>
</dbReference>
<evidence type="ECO:0000256" key="1">
    <source>
        <dbReference type="ARBA" id="ARBA00004173"/>
    </source>
</evidence>
<proteinExistence type="predicted"/>
<keyword evidence="5" id="KW-1185">Reference proteome</keyword>
<evidence type="ECO:0000256" key="2">
    <source>
        <dbReference type="ARBA" id="ARBA00023128"/>
    </source>
</evidence>
<comment type="caution">
    <text evidence="4">The sequence shown here is derived from an EMBL/GenBank/DDBJ whole genome shotgun (WGS) entry which is preliminary data.</text>
</comment>
<evidence type="ECO:0008006" key="6">
    <source>
        <dbReference type="Google" id="ProtNLM"/>
    </source>
</evidence>
<reference evidence="4" key="1">
    <citation type="submission" date="2019-04" db="EMBL/GenBank/DDBJ databases">
        <title>Sequencing of skin fungus with MAO and IRED activity.</title>
        <authorList>
            <person name="Marsaioli A.J."/>
            <person name="Bonatto J.M.C."/>
            <person name="Reis Junior O."/>
        </authorList>
    </citation>
    <scope>NUCLEOTIDE SEQUENCE</scope>
    <source>
        <strain evidence="4">28M1</strain>
    </source>
</reference>
<evidence type="ECO:0000313" key="5">
    <source>
        <dbReference type="Proteomes" id="UP000758155"/>
    </source>
</evidence>
<dbReference type="InterPro" id="IPR011856">
    <property type="entry name" value="tRNA_endonuc-like_dom_sf"/>
</dbReference>
<dbReference type="EMBL" id="SWKV01000018">
    <property type="protein sequence ID" value="KAF3041905.1"/>
    <property type="molecule type" value="Genomic_DNA"/>
</dbReference>
<dbReference type="InterPro" id="IPR011335">
    <property type="entry name" value="Restrct_endonuc-II-like"/>
</dbReference>
<keyword evidence="2" id="KW-0496">Mitochondrion</keyword>
<dbReference type="Gene3D" id="3.40.1350.10">
    <property type="match status" value="1"/>
</dbReference>
<accession>A0A9P4WT43</accession>
<sequence length="402" mass="44263">MRPFLRVAWLRHAALLPWHPRTAPQSLVPRRIATTSAQNAAPVDIPRLIVRNGHKDHNSLPTFIEYATRTKLAPASTFYVGTHYEYTTALAFMRLGFSLLRVGSKNDAGIDLIGHWVLAPVSEPLPVIIQCKARKCSVGPSHIRELEGSFRGIPPNWKGKPVLGLLVTTLKATKGTLQAMARSPWPMGFVMMSRHGLVQQFVWNRAASDRGLEGVGVSVRHTPRALLAESDLLEAEEESPQHKKRASKFAKTGTQKDIQLTWMGSPIFPERDTLDQDTLDMIRMIEASEDLRMRPSAPLGHAKRGRGRPRKEETATPLFKTGRKPTLHLAPSPRGGQIAMPRGPPKPTRGRPPGAKNKSTLAKPPVPAEVTPSKVTPASVNKRRIGRPPGSKNKPKCEKDAG</sequence>
<comment type="subcellular location">
    <subcellularLocation>
        <location evidence="1">Mitochondrion</location>
    </subcellularLocation>
</comment>
<dbReference type="OrthoDB" id="20734at2759"/>
<dbReference type="Pfam" id="PF10356">
    <property type="entry name" value="RRG7"/>
    <property type="match status" value="2"/>
</dbReference>
<gene>
    <name evidence="4" type="ORF">E8E12_006536</name>
</gene>
<dbReference type="GO" id="GO:0006302">
    <property type="term" value="P:double-strand break repair"/>
    <property type="evidence" value="ECO:0007669"/>
    <property type="project" value="UniProtKB-ARBA"/>
</dbReference>
<dbReference type="GO" id="GO:0003677">
    <property type="term" value="F:DNA binding"/>
    <property type="evidence" value="ECO:0007669"/>
    <property type="project" value="InterPro"/>
</dbReference>
<protein>
    <recommendedName>
        <fullName evidence="6">Required for respiratory growth protein 7, mitochondrial</fullName>
    </recommendedName>
</protein>
<evidence type="ECO:0000313" key="4">
    <source>
        <dbReference type="EMBL" id="KAF3041905.1"/>
    </source>
</evidence>